<evidence type="ECO:0000256" key="2">
    <source>
        <dbReference type="SAM" id="SignalP"/>
    </source>
</evidence>
<evidence type="ECO:0000313" key="4">
    <source>
        <dbReference type="Proteomes" id="UP000008311"/>
    </source>
</evidence>
<dbReference type="InParanoid" id="B9S6P1"/>
<evidence type="ECO:0000313" key="3">
    <source>
        <dbReference type="EMBL" id="EEF40647.1"/>
    </source>
</evidence>
<name>B9S6P1_RICCO</name>
<feature type="signal peptide" evidence="2">
    <location>
        <begin position="1"/>
        <end position="24"/>
    </location>
</feature>
<gene>
    <name evidence="3" type="ORF">RCOM_0870950</name>
</gene>
<dbReference type="Proteomes" id="UP000008311">
    <property type="component" value="Unassembled WGS sequence"/>
</dbReference>
<reference evidence="4" key="1">
    <citation type="journal article" date="2010" name="Nat. Biotechnol.">
        <title>Draft genome sequence of the oilseed species Ricinus communis.</title>
        <authorList>
            <person name="Chan A.P."/>
            <person name="Crabtree J."/>
            <person name="Zhao Q."/>
            <person name="Lorenzi H."/>
            <person name="Orvis J."/>
            <person name="Puiu D."/>
            <person name="Melake-Berhan A."/>
            <person name="Jones K.M."/>
            <person name="Redman J."/>
            <person name="Chen G."/>
            <person name="Cahoon E.B."/>
            <person name="Gedil M."/>
            <person name="Stanke M."/>
            <person name="Haas B.J."/>
            <person name="Wortman J.R."/>
            <person name="Fraser-Liggett C.M."/>
            <person name="Ravel J."/>
            <person name="Rabinowicz P.D."/>
        </authorList>
    </citation>
    <scope>NUCLEOTIDE SEQUENCE [LARGE SCALE GENOMIC DNA]</scope>
    <source>
        <strain evidence="4">cv. Hale</strain>
    </source>
</reference>
<keyword evidence="1" id="KW-0472">Membrane</keyword>
<proteinExistence type="predicted"/>
<protein>
    <submittedName>
        <fullName evidence="3">Uncharacterized protein</fullName>
    </submittedName>
</protein>
<organism evidence="3 4">
    <name type="scientific">Ricinus communis</name>
    <name type="common">Castor bean</name>
    <dbReference type="NCBI Taxonomy" id="3988"/>
    <lineage>
        <taxon>Eukaryota</taxon>
        <taxon>Viridiplantae</taxon>
        <taxon>Streptophyta</taxon>
        <taxon>Embryophyta</taxon>
        <taxon>Tracheophyta</taxon>
        <taxon>Spermatophyta</taxon>
        <taxon>Magnoliopsida</taxon>
        <taxon>eudicotyledons</taxon>
        <taxon>Gunneridae</taxon>
        <taxon>Pentapetalae</taxon>
        <taxon>rosids</taxon>
        <taxon>fabids</taxon>
        <taxon>Malpighiales</taxon>
        <taxon>Euphorbiaceae</taxon>
        <taxon>Acalyphoideae</taxon>
        <taxon>Acalypheae</taxon>
        <taxon>Ricinus</taxon>
    </lineage>
</organism>
<dbReference type="EMBL" id="EQ973882">
    <property type="protein sequence ID" value="EEF40647.1"/>
    <property type="molecule type" value="Genomic_DNA"/>
</dbReference>
<sequence length="143" mass="15905">MASSRIITASFLLVSLLVLQFSEAEEMIAEVPVKEDANYKKGQISAEGPAEAAVPSAIVCLQGLMETFRCVLVMLTLLLVNTFTNVLKTIFIPLFINLSFLQRFKSGQEFFSVTIRFLFCLPLQCRGSTRLCCSHNQPPLHDS</sequence>
<feature type="chain" id="PRO_5002889065" evidence="2">
    <location>
        <begin position="25"/>
        <end position="143"/>
    </location>
</feature>
<feature type="transmembrane region" description="Helical" evidence="1">
    <location>
        <begin position="71"/>
        <end position="96"/>
    </location>
</feature>
<keyword evidence="1" id="KW-1133">Transmembrane helix</keyword>
<dbReference type="AlphaFoldDB" id="B9S6P1"/>
<evidence type="ECO:0000256" key="1">
    <source>
        <dbReference type="SAM" id="Phobius"/>
    </source>
</evidence>
<keyword evidence="1" id="KW-0812">Transmembrane</keyword>
<keyword evidence="2" id="KW-0732">Signal</keyword>
<accession>B9S6P1</accession>
<keyword evidence="4" id="KW-1185">Reference proteome</keyword>